<dbReference type="GO" id="GO:0000049">
    <property type="term" value="F:tRNA binding"/>
    <property type="evidence" value="ECO:0007669"/>
    <property type="project" value="UniProtKB-UniRule"/>
</dbReference>
<accession>A0A7S8IF54</accession>
<evidence type="ECO:0000256" key="3">
    <source>
        <dbReference type="ARBA" id="ARBA00022679"/>
    </source>
</evidence>
<dbReference type="InterPro" id="IPR029026">
    <property type="entry name" value="tRNA_m1G_MTases_N"/>
</dbReference>
<evidence type="ECO:0000256" key="4">
    <source>
        <dbReference type="ARBA" id="ARBA00022691"/>
    </source>
</evidence>
<evidence type="ECO:0000313" key="10">
    <source>
        <dbReference type="EMBL" id="QPC82573.1"/>
    </source>
</evidence>
<feature type="binding site" evidence="7">
    <location>
        <position position="129"/>
    </location>
    <ligand>
        <name>S-adenosyl-L-methionine</name>
        <dbReference type="ChEBI" id="CHEBI:59789"/>
    </ligand>
</feature>
<dbReference type="RefSeq" id="WP_195170642.1">
    <property type="nucleotide sequence ID" value="NZ_CP062983.1"/>
</dbReference>
<dbReference type="EMBL" id="CP062983">
    <property type="protein sequence ID" value="QPC82573.1"/>
    <property type="molecule type" value="Genomic_DNA"/>
</dbReference>
<dbReference type="Proteomes" id="UP000594468">
    <property type="component" value="Chromosome"/>
</dbReference>
<keyword evidence="1 7" id="KW-0820">tRNA-binding</keyword>
<dbReference type="GO" id="GO:0141100">
    <property type="term" value="F:tRNA (guanine(18)-2'-O)-methyltransferase activity"/>
    <property type="evidence" value="ECO:0007669"/>
    <property type="project" value="UniProtKB-UniRule"/>
</dbReference>
<comment type="catalytic activity">
    <reaction evidence="7">
        <text>guanosine(18) in tRNA + S-adenosyl-L-methionine = 2'-O-methylguanosine(18) in tRNA + S-adenosyl-L-homocysteine + H(+)</text>
        <dbReference type="Rhea" id="RHEA:20077"/>
        <dbReference type="Rhea" id="RHEA-COMP:10190"/>
        <dbReference type="Rhea" id="RHEA-COMP:10192"/>
        <dbReference type="ChEBI" id="CHEBI:15378"/>
        <dbReference type="ChEBI" id="CHEBI:57856"/>
        <dbReference type="ChEBI" id="CHEBI:59789"/>
        <dbReference type="ChEBI" id="CHEBI:74269"/>
        <dbReference type="ChEBI" id="CHEBI:74445"/>
        <dbReference type="EC" id="2.1.1.34"/>
    </reaction>
</comment>
<dbReference type="PANTHER" id="PTHR43453">
    <property type="entry name" value="RRNA METHYLASE-LIKE"/>
    <property type="match status" value="1"/>
</dbReference>
<keyword evidence="8" id="KW-0812">Transmembrane</keyword>
<dbReference type="CDD" id="cd18092">
    <property type="entry name" value="SpoU-like_TrmH"/>
    <property type="match status" value="1"/>
</dbReference>
<evidence type="ECO:0000256" key="2">
    <source>
        <dbReference type="ARBA" id="ARBA00022603"/>
    </source>
</evidence>
<dbReference type="GO" id="GO:0002938">
    <property type="term" value="P:tRNA guanine ribose methylation"/>
    <property type="evidence" value="ECO:0007669"/>
    <property type="project" value="UniProtKB-UniRule"/>
</dbReference>
<keyword evidence="6 7" id="KW-0694">RNA-binding</keyword>
<comment type="function">
    <text evidence="7">Catalyzes the 2'-O methylation of guanosine at position 18 in tRNA.</text>
</comment>
<dbReference type="Pfam" id="PF00588">
    <property type="entry name" value="SpoU_methylase"/>
    <property type="match status" value="1"/>
</dbReference>
<dbReference type="HAMAP" id="MF_02060">
    <property type="entry name" value="tRNA_methyltr_TrmH"/>
    <property type="match status" value="1"/>
</dbReference>
<dbReference type="SUPFAM" id="SSF75217">
    <property type="entry name" value="alpha/beta knot"/>
    <property type="match status" value="1"/>
</dbReference>
<dbReference type="InterPro" id="IPR033671">
    <property type="entry name" value="TrmH"/>
</dbReference>
<evidence type="ECO:0000313" key="11">
    <source>
        <dbReference type="Proteomes" id="UP000594468"/>
    </source>
</evidence>
<keyword evidence="5 7" id="KW-0819">tRNA processing</keyword>
<gene>
    <name evidence="7" type="primary">trmH</name>
    <name evidence="10" type="ORF">G4Y79_23270</name>
</gene>
<keyword evidence="3 7" id="KW-0808">Transferase</keyword>
<evidence type="ECO:0000256" key="1">
    <source>
        <dbReference type="ARBA" id="ARBA00022555"/>
    </source>
</evidence>
<dbReference type="InterPro" id="IPR001537">
    <property type="entry name" value="SpoU_MeTrfase"/>
</dbReference>
<protein>
    <recommendedName>
        <fullName evidence="7">tRNA (guanosine(18)-2'-O)-methyltransferase</fullName>
        <ecNumber evidence="7">2.1.1.34</ecNumber>
    </recommendedName>
    <alternativeName>
        <fullName evidence="7">tRNA [Gm18] methyltransferase</fullName>
    </alternativeName>
</protein>
<comment type="similarity">
    <text evidence="7">Belongs to the class IV-like SAM-binding methyltransferase superfamily. RNA methyltransferase TrmH family.</text>
</comment>
<dbReference type="KEGG" id="pmet:G4Y79_23270"/>
<keyword evidence="2 7" id="KW-0489">Methyltransferase</keyword>
<keyword evidence="11" id="KW-1185">Reference proteome</keyword>
<keyword evidence="4 7" id="KW-0949">S-adenosyl-L-methionine</keyword>
<feature type="domain" description="tRNA/rRNA methyltransferase SpoU type" evidence="9">
    <location>
        <begin position="48"/>
        <end position="194"/>
    </location>
</feature>
<keyword evidence="8" id="KW-0472">Membrane</keyword>
<dbReference type="PANTHER" id="PTHR43453:SF1">
    <property type="entry name" value="TRNA_RRNA METHYLTRANSFERASE SPOU TYPE DOMAIN-CONTAINING PROTEIN"/>
    <property type="match status" value="1"/>
</dbReference>
<feature type="transmembrane region" description="Helical" evidence="8">
    <location>
        <begin position="172"/>
        <end position="194"/>
    </location>
</feature>
<evidence type="ECO:0000256" key="6">
    <source>
        <dbReference type="ARBA" id="ARBA00022884"/>
    </source>
</evidence>
<evidence type="ECO:0000259" key="9">
    <source>
        <dbReference type="Pfam" id="PF00588"/>
    </source>
</evidence>
<sequence>MTDELNSKNIPPQNSSEMLLASEEQAVGLTPERQQRLESVARNRQAGLMVVMEDVWNPHNLAAIARSCDAFGIQEIAYTMQNQVDYDAIEVGKITSVSASKWLDYRIFETNSIEALQTLKSEGWYLVATVASDAAMSMYEMDFTPYKKLALLVGNERDGLSQAAQDLADLHLVIPMMGMIPSFNVSVATALILYEITRQRRNSPHEYRLSPQEADALIHRWQQPHSS</sequence>
<feature type="binding site" evidence="7">
    <location>
        <position position="174"/>
    </location>
    <ligand>
        <name>S-adenosyl-L-methionine</name>
        <dbReference type="ChEBI" id="CHEBI:59789"/>
    </ligand>
</feature>
<evidence type="ECO:0000256" key="8">
    <source>
        <dbReference type="SAM" id="Phobius"/>
    </source>
</evidence>
<evidence type="ECO:0000256" key="5">
    <source>
        <dbReference type="ARBA" id="ARBA00022694"/>
    </source>
</evidence>
<proteinExistence type="inferred from homology"/>
<evidence type="ECO:0000256" key="7">
    <source>
        <dbReference type="HAMAP-Rule" id="MF_02060"/>
    </source>
</evidence>
<dbReference type="AlphaFoldDB" id="A0A7S8IF54"/>
<dbReference type="Gene3D" id="3.40.1280.10">
    <property type="match status" value="1"/>
</dbReference>
<reference evidence="10 11" key="1">
    <citation type="submission" date="2020-02" db="EMBL/GenBank/DDBJ databases">
        <authorList>
            <person name="Zheng R.K."/>
            <person name="Sun C.M."/>
        </authorList>
    </citation>
    <scope>NUCLEOTIDE SEQUENCE [LARGE SCALE GENOMIC DNA]</scope>
    <source>
        <strain evidence="11">rifampicinis</strain>
    </source>
</reference>
<organism evidence="10 11">
    <name type="scientific">Phototrophicus methaneseepsis</name>
    <dbReference type="NCBI Taxonomy" id="2710758"/>
    <lineage>
        <taxon>Bacteria</taxon>
        <taxon>Bacillati</taxon>
        <taxon>Chloroflexota</taxon>
        <taxon>Candidatus Thermofontia</taxon>
        <taxon>Phototrophicales</taxon>
        <taxon>Phototrophicaceae</taxon>
        <taxon>Phototrophicus</taxon>
    </lineage>
</organism>
<comment type="caution">
    <text evidence="7">Lacks conserved residue(s) required for the propagation of feature annotation.</text>
</comment>
<dbReference type="InterPro" id="IPR029028">
    <property type="entry name" value="Alpha/beta_knot_MTases"/>
</dbReference>
<name>A0A7S8IF54_9CHLR</name>
<keyword evidence="8" id="KW-1133">Transmembrane helix</keyword>
<dbReference type="EC" id="2.1.1.34" evidence="7"/>